<dbReference type="RefSeq" id="WP_008854386.1">
    <property type="nucleotide sequence ID" value="NZ_AGFR01000007.1"/>
</dbReference>
<evidence type="ECO:0000313" key="4">
    <source>
        <dbReference type="EMBL" id="EHD14037.1"/>
    </source>
</evidence>
<gene>
    <name evidence="4" type="ORF">CIN_13960</name>
</gene>
<dbReference type="PATRIC" id="fig|1088868.3.peg.1402"/>
<feature type="domain" description="Phosphatidic acid phosphatase type 2/haloperoxidase" evidence="3">
    <location>
        <begin position="128"/>
        <end position="239"/>
    </location>
</feature>
<proteinExistence type="inferred from homology"/>
<keyword evidence="1 4" id="KW-0378">Hydrolase</keyword>
<dbReference type="GO" id="GO:0030288">
    <property type="term" value="C:outer membrane-bounded periplasmic space"/>
    <property type="evidence" value="ECO:0007669"/>
    <property type="project" value="InterPro"/>
</dbReference>
<dbReference type="OrthoDB" id="9805301at2"/>
<dbReference type="EMBL" id="AGFR01000007">
    <property type="protein sequence ID" value="EHD14037.1"/>
    <property type="molecule type" value="Genomic_DNA"/>
</dbReference>
<dbReference type="SMART" id="SM00014">
    <property type="entry name" value="acidPPc"/>
    <property type="match status" value="1"/>
</dbReference>
<dbReference type="SUPFAM" id="SSF48317">
    <property type="entry name" value="Acid phosphatase/Vanadium-dependent haloperoxidase"/>
    <property type="match status" value="1"/>
</dbReference>
<comment type="caution">
    <text evidence="4">The sequence shown here is derived from an EMBL/GenBank/DDBJ whole genome shotgun (WGS) entry which is preliminary data.</text>
</comment>
<sequence>MLFNKTKIFLLASSLLCGITTSTFAAENNAAEHNTILKIKHSEPYTSYLKPNELADSLALLPPPPQKDSPAFAADQLAYKKGHTLINTPRWALAQSDANLADSNVGKPFEKALGVTISEKDTPITYHLIRQVMVDSGVLGTNLAKDHYKRTRPFVYYHTQTCWPQDDHLLKNDGSYPSGHSAFGWSTALILSEMFPQKQNQILQRGYDFGESRVICGAHWQSDVDAGRIIGAEVVAKLHTNQQFMQDFQKSKKELTQKMK</sequence>
<evidence type="ECO:0000256" key="2">
    <source>
        <dbReference type="SAM" id="SignalP"/>
    </source>
</evidence>
<accession>G6F0G5</accession>
<protein>
    <recommendedName>
        <fullName evidence="1">Acid phosphatase</fullName>
        <ecNumber evidence="1">3.1.3.2</ecNumber>
    </recommendedName>
</protein>
<keyword evidence="2" id="KW-0732">Signal</keyword>
<dbReference type="EC" id="3.1.3.2" evidence="1"/>
<evidence type="ECO:0000313" key="5">
    <source>
        <dbReference type="Proteomes" id="UP000005939"/>
    </source>
</evidence>
<dbReference type="STRING" id="1088868.CIN_13960"/>
<dbReference type="InterPro" id="IPR036938">
    <property type="entry name" value="PAP2/HPO_sf"/>
</dbReference>
<feature type="chain" id="PRO_5003488438" description="Acid phosphatase" evidence="2">
    <location>
        <begin position="26"/>
        <end position="260"/>
    </location>
</feature>
<evidence type="ECO:0000256" key="1">
    <source>
        <dbReference type="PIRNR" id="PIRNR000897"/>
    </source>
</evidence>
<dbReference type="PIRSF" id="PIRSF000897">
    <property type="entry name" value="Acid_Ptase_ClsA"/>
    <property type="match status" value="1"/>
</dbReference>
<dbReference type="CDD" id="cd03397">
    <property type="entry name" value="PAP2_acid_phosphatase"/>
    <property type="match status" value="1"/>
</dbReference>
<dbReference type="InterPro" id="IPR001011">
    <property type="entry name" value="Acid_Pase_classA_bac"/>
</dbReference>
<name>G6F0G5_9PROT</name>
<comment type="similarity">
    <text evidence="1">Belongs to the class A bacterial acid phosphatase family.</text>
</comment>
<dbReference type="GO" id="GO:0003993">
    <property type="term" value="F:acid phosphatase activity"/>
    <property type="evidence" value="ECO:0007669"/>
    <property type="project" value="UniProtKB-EC"/>
</dbReference>
<organism evidence="4 5">
    <name type="scientific">Commensalibacter intestini A911</name>
    <dbReference type="NCBI Taxonomy" id="1088868"/>
    <lineage>
        <taxon>Bacteria</taxon>
        <taxon>Pseudomonadati</taxon>
        <taxon>Pseudomonadota</taxon>
        <taxon>Alphaproteobacteria</taxon>
        <taxon>Acetobacterales</taxon>
        <taxon>Acetobacteraceae</taxon>
    </lineage>
</organism>
<dbReference type="Gene3D" id="1.20.144.10">
    <property type="entry name" value="Phosphatidic acid phosphatase type 2/haloperoxidase"/>
    <property type="match status" value="1"/>
</dbReference>
<evidence type="ECO:0000259" key="3">
    <source>
        <dbReference type="SMART" id="SM00014"/>
    </source>
</evidence>
<dbReference type="Proteomes" id="UP000005939">
    <property type="component" value="Unassembled WGS sequence"/>
</dbReference>
<comment type="catalytic activity">
    <reaction evidence="1">
        <text>a phosphate monoester + H2O = an alcohol + phosphate</text>
        <dbReference type="Rhea" id="RHEA:15017"/>
        <dbReference type="ChEBI" id="CHEBI:15377"/>
        <dbReference type="ChEBI" id="CHEBI:30879"/>
        <dbReference type="ChEBI" id="CHEBI:43474"/>
        <dbReference type="ChEBI" id="CHEBI:67140"/>
        <dbReference type="EC" id="3.1.3.2"/>
    </reaction>
</comment>
<dbReference type="eggNOG" id="COG0671">
    <property type="taxonomic scope" value="Bacteria"/>
</dbReference>
<dbReference type="AlphaFoldDB" id="G6F0G5"/>
<reference evidence="4 5" key="1">
    <citation type="submission" date="2011-10" db="EMBL/GenBank/DDBJ databases">
        <title>Genome Sequence of Commensalibacter intestini A911, isolated from Drosophila gut.</title>
        <authorList>
            <person name="Lee W.-J."/>
            <person name="Kim E.-K."/>
        </authorList>
    </citation>
    <scope>NUCLEOTIDE SEQUENCE [LARGE SCALE GENOMIC DNA]</scope>
    <source>
        <strain evidence="4 5">A911</strain>
    </source>
</reference>
<dbReference type="PRINTS" id="PR00483">
    <property type="entry name" value="BACPHPHTASE"/>
</dbReference>
<feature type="signal peptide" evidence="2">
    <location>
        <begin position="1"/>
        <end position="25"/>
    </location>
</feature>
<dbReference type="InterPro" id="IPR000326">
    <property type="entry name" value="PAP2/HPO"/>
</dbReference>
<dbReference type="Pfam" id="PF01569">
    <property type="entry name" value="PAP2"/>
    <property type="match status" value="1"/>
</dbReference>